<keyword evidence="2" id="KW-1185">Reference proteome</keyword>
<sequence>MDEPIPRGGLLLADIEERLHGVCEEMQHMVEIRGSTQVTTRETTLYHLTLVVLQVGCGYLRPIPNSTKTGEVPDCGSGLFHKVDRSRIGCHNLDRKNQMLLLEEDNLSVWLAEQNSVGQRDTVHLLVNRELLRSFKNQTTVHIGGSFPIKRPD</sequence>
<feature type="non-terminal residue" evidence="1">
    <location>
        <position position="1"/>
    </location>
</feature>
<reference evidence="1" key="1">
    <citation type="submission" date="2018-05" db="EMBL/GenBank/DDBJ databases">
        <title>Draft genome of Mucuna pruriens seed.</title>
        <authorList>
            <person name="Nnadi N.E."/>
            <person name="Vos R."/>
            <person name="Hasami M.H."/>
            <person name="Devisetty U.K."/>
            <person name="Aguiy J.C."/>
        </authorList>
    </citation>
    <scope>NUCLEOTIDE SEQUENCE [LARGE SCALE GENOMIC DNA]</scope>
    <source>
        <strain evidence="1">JCA_2017</strain>
    </source>
</reference>
<organism evidence="1 2">
    <name type="scientific">Mucuna pruriens</name>
    <name type="common">Velvet bean</name>
    <name type="synonym">Dolichos pruriens</name>
    <dbReference type="NCBI Taxonomy" id="157652"/>
    <lineage>
        <taxon>Eukaryota</taxon>
        <taxon>Viridiplantae</taxon>
        <taxon>Streptophyta</taxon>
        <taxon>Embryophyta</taxon>
        <taxon>Tracheophyta</taxon>
        <taxon>Spermatophyta</taxon>
        <taxon>Magnoliopsida</taxon>
        <taxon>eudicotyledons</taxon>
        <taxon>Gunneridae</taxon>
        <taxon>Pentapetalae</taxon>
        <taxon>rosids</taxon>
        <taxon>fabids</taxon>
        <taxon>Fabales</taxon>
        <taxon>Fabaceae</taxon>
        <taxon>Papilionoideae</taxon>
        <taxon>50 kb inversion clade</taxon>
        <taxon>NPAAA clade</taxon>
        <taxon>indigoferoid/millettioid clade</taxon>
        <taxon>Phaseoleae</taxon>
        <taxon>Mucuna</taxon>
    </lineage>
</organism>
<comment type="caution">
    <text evidence="1">The sequence shown here is derived from an EMBL/GenBank/DDBJ whole genome shotgun (WGS) entry which is preliminary data.</text>
</comment>
<proteinExistence type="predicted"/>
<name>A0A371FSU1_MUCPR</name>
<protein>
    <submittedName>
        <fullName evidence="1">Uncharacterized protein</fullName>
    </submittedName>
</protein>
<gene>
    <name evidence="1" type="ORF">CR513_37923</name>
</gene>
<dbReference type="Proteomes" id="UP000257109">
    <property type="component" value="Unassembled WGS sequence"/>
</dbReference>
<evidence type="ECO:0000313" key="1">
    <source>
        <dbReference type="EMBL" id="RDX81407.1"/>
    </source>
</evidence>
<dbReference type="EMBL" id="QJKJ01007940">
    <property type="protein sequence ID" value="RDX81407.1"/>
    <property type="molecule type" value="Genomic_DNA"/>
</dbReference>
<evidence type="ECO:0000313" key="2">
    <source>
        <dbReference type="Proteomes" id="UP000257109"/>
    </source>
</evidence>
<accession>A0A371FSU1</accession>
<dbReference type="AlphaFoldDB" id="A0A371FSU1"/>